<gene>
    <name evidence="2" type="primary">LOC141380740</name>
</gene>
<evidence type="ECO:0000313" key="2">
    <source>
        <dbReference type="RefSeq" id="XP_073797034.1"/>
    </source>
</evidence>
<sequence length="308" mass="34634">MFSVSAASSLRFVGIGDWGGRPSYPFYTPHEADTAKELARVAQSSGLDFVLSLGDNFYYDGVKDVDDTRFKFSYEQVFSHPALMTIPWYLIAGNHDHRGNVSAQIAYSSRSERWIYPDLYYELNFKVPHSNTSLTILMTDTVVVCGNTYDGLDPVGPEDLAAANKQMAWIEQRLQSTKADFVIVVGHYPIWSIGHHGPTKCLISKLRPLLKKYNVSLYLSGHDHSLQFIREDDGSLFVVSGAGVEEDSSTDHRKSFPSAWQLFSSPVNQTSGSFVYFEVNTSEMLINYLQPDGKCVYQTSVHKRKVQL</sequence>
<reference evidence="2" key="1">
    <citation type="submission" date="2025-08" db="UniProtKB">
        <authorList>
            <consortium name="RefSeq"/>
        </authorList>
    </citation>
    <scope>IDENTIFICATION</scope>
    <source>
        <strain evidence="2">Tuebingen</strain>
        <tissue evidence="2">Fibroblasts and whole tissue</tissue>
    </source>
</reference>
<organism evidence="1 2">
    <name type="scientific">Danio rerio</name>
    <name type="common">Zebrafish</name>
    <name type="synonym">Brachydanio rerio</name>
    <dbReference type="NCBI Taxonomy" id="7955"/>
    <lineage>
        <taxon>Eukaryota</taxon>
        <taxon>Metazoa</taxon>
        <taxon>Chordata</taxon>
        <taxon>Craniata</taxon>
        <taxon>Vertebrata</taxon>
        <taxon>Euteleostomi</taxon>
        <taxon>Actinopterygii</taxon>
        <taxon>Neopterygii</taxon>
        <taxon>Teleostei</taxon>
        <taxon>Ostariophysi</taxon>
        <taxon>Cypriniformes</taxon>
        <taxon>Danionidae</taxon>
        <taxon>Danioninae</taxon>
        <taxon>Danio</taxon>
    </lineage>
</organism>
<protein>
    <submittedName>
        <fullName evidence="2">Tartrate-resistant acid phosphatase type 5-like</fullName>
    </submittedName>
</protein>
<accession>A0AC58IS22</accession>
<dbReference type="Proteomes" id="UP000000437">
    <property type="component" value="Chromosome 24"/>
</dbReference>
<proteinExistence type="predicted"/>
<evidence type="ECO:0000313" key="1">
    <source>
        <dbReference type="Proteomes" id="UP000000437"/>
    </source>
</evidence>
<keyword evidence="1" id="KW-1185">Reference proteome</keyword>
<dbReference type="RefSeq" id="XP_073797034.1">
    <property type="nucleotide sequence ID" value="XM_073940933.1"/>
</dbReference>
<name>A0AC58IS22_DANRE</name>